<feature type="transmembrane region" description="Helical" evidence="6">
    <location>
        <begin position="59"/>
        <end position="79"/>
    </location>
</feature>
<dbReference type="GO" id="GO:0005886">
    <property type="term" value="C:plasma membrane"/>
    <property type="evidence" value="ECO:0007669"/>
    <property type="project" value="UniProtKB-SubCell"/>
</dbReference>
<feature type="transmembrane region" description="Helical" evidence="6">
    <location>
        <begin position="120"/>
        <end position="143"/>
    </location>
</feature>
<organism evidence="8">
    <name type="scientific">bioreactor metagenome</name>
    <dbReference type="NCBI Taxonomy" id="1076179"/>
    <lineage>
        <taxon>unclassified sequences</taxon>
        <taxon>metagenomes</taxon>
        <taxon>ecological metagenomes</taxon>
    </lineage>
</organism>
<dbReference type="EMBL" id="VSSQ01020967">
    <property type="protein sequence ID" value="MPM66248.1"/>
    <property type="molecule type" value="Genomic_DNA"/>
</dbReference>
<evidence type="ECO:0000256" key="5">
    <source>
        <dbReference type="ARBA" id="ARBA00023136"/>
    </source>
</evidence>
<dbReference type="InterPro" id="IPR037185">
    <property type="entry name" value="EmrE-like"/>
</dbReference>
<feature type="transmembrane region" description="Helical" evidence="6">
    <location>
        <begin position="205"/>
        <end position="224"/>
    </location>
</feature>
<dbReference type="InterPro" id="IPR000620">
    <property type="entry name" value="EamA_dom"/>
</dbReference>
<evidence type="ECO:0000313" key="8">
    <source>
        <dbReference type="EMBL" id="MPM66248.1"/>
    </source>
</evidence>
<evidence type="ECO:0000259" key="7">
    <source>
        <dbReference type="Pfam" id="PF00892"/>
    </source>
</evidence>
<keyword evidence="4 6" id="KW-1133">Transmembrane helix</keyword>
<evidence type="ECO:0000256" key="4">
    <source>
        <dbReference type="ARBA" id="ARBA00022989"/>
    </source>
</evidence>
<feature type="transmembrane region" description="Helical" evidence="6">
    <location>
        <begin position="183"/>
        <end position="199"/>
    </location>
</feature>
<name>A0A645BM86_9ZZZZ</name>
<dbReference type="SUPFAM" id="SSF103481">
    <property type="entry name" value="Multidrug resistance efflux transporter EmrE"/>
    <property type="match status" value="2"/>
</dbReference>
<feature type="transmembrane region" description="Helical" evidence="6">
    <location>
        <begin position="7"/>
        <end position="26"/>
    </location>
</feature>
<accession>A0A645BM86</accession>
<feature type="transmembrane region" description="Helical" evidence="6">
    <location>
        <begin position="32"/>
        <end position="52"/>
    </location>
</feature>
<evidence type="ECO:0000256" key="6">
    <source>
        <dbReference type="SAM" id="Phobius"/>
    </source>
</evidence>
<sequence>MKELGGYVFTGLLNPAFYYLILFKSYDLLPAQIAQPINYFWPILLAILLAIIEKKPVSAFKYIGMIISFGGVVLISAGTEGIAGVQLSKPGILLAFLSAFLWASFWIVNRRNKNVDTVLGLSLSFTSGSLYLLLATLFVPVNLGSLPGFLSGIYVGMFEMAVPFIFFGLALQKTTNPALTNQLCYLSPFISLFIIHAVLGETIYFTTYIGLFLIVFGILLNEYLSQRRTRGCGCPAKHL</sequence>
<keyword evidence="5 6" id="KW-0472">Membrane</keyword>
<dbReference type="PANTHER" id="PTHR32322">
    <property type="entry name" value="INNER MEMBRANE TRANSPORTER"/>
    <property type="match status" value="1"/>
</dbReference>
<keyword evidence="3 6" id="KW-0812">Transmembrane</keyword>
<protein>
    <recommendedName>
        <fullName evidence="7">EamA domain-containing protein</fullName>
    </recommendedName>
</protein>
<evidence type="ECO:0000256" key="2">
    <source>
        <dbReference type="ARBA" id="ARBA00022475"/>
    </source>
</evidence>
<feature type="transmembrane region" description="Helical" evidence="6">
    <location>
        <begin position="149"/>
        <end position="171"/>
    </location>
</feature>
<feature type="transmembrane region" description="Helical" evidence="6">
    <location>
        <begin position="91"/>
        <end position="108"/>
    </location>
</feature>
<dbReference type="PANTHER" id="PTHR32322:SF18">
    <property type="entry name" value="S-ADENOSYLMETHIONINE_S-ADENOSYLHOMOCYSTEINE TRANSPORTER"/>
    <property type="match status" value="1"/>
</dbReference>
<dbReference type="InterPro" id="IPR050638">
    <property type="entry name" value="AA-Vitamin_Transporters"/>
</dbReference>
<comment type="subcellular location">
    <subcellularLocation>
        <location evidence="1">Cell membrane</location>
        <topology evidence="1">Multi-pass membrane protein</topology>
    </subcellularLocation>
</comment>
<feature type="domain" description="EamA" evidence="7">
    <location>
        <begin position="4"/>
        <end position="76"/>
    </location>
</feature>
<dbReference type="AlphaFoldDB" id="A0A645BM86"/>
<feature type="domain" description="EamA" evidence="7">
    <location>
        <begin position="90"/>
        <end position="220"/>
    </location>
</feature>
<evidence type="ECO:0000256" key="1">
    <source>
        <dbReference type="ARBA" id="ARBA00004651"/>
    </source>
</evidence>
<proteinExistence type="predicted"/>
<keyword evidence="2" id="KW-1003">Cell membrane</keyword>
<dbReference type="Pfam" id="PF00892">
    <property type="entry name" value="EamA"/>
    <property type="match status" value="2"/>
</dbReference>
<comment type="caution">
    <text evidence="8">The sequence shown here is derived from an EMBL/GenBank/DDBJ whole genome shotgun (WGS) entry which is preliminary data.</text>
</comment>
<gene>
    <name evidence="8" type="ORF">SDC9_113155</name>
</gene>
<evidence type="ECO:0000256" key="3">
    <source>
        <dbReference type="ARBA" id="ARBA00022692"/>
    </source>
</evidence>
<reference evidence="8" key="1">
    <citation type="submission" date="2019-08" db="EMBL/GenBank/DDBJ databases">
        <authorList>
            <person name="Kucharzyk K."/>
            <person name="Murdoch R.W."/>
            <person name="Higgins S."/>
            <person name="Loffler F."/>
        </authorList>
    </citation>
    <scope>NUCLEOTIDE SEQUENCE</scope>
</reference>